<dbReference type="CDD" id="cd03360">
    <property type="entry name" value="LbH_AT_putative"/>
    <property type="match status" value="1"/>
</dbReference>
<keyword evidence="5" id="KW-1185">Reference proteome</keyword>
<name>A0ABX7FZM5_9GAMM</name>
<accession>A0ABX7FZM5</accession>
<sequence>MAGSSLLIIGAGSFGRAVYEAAMMSGDWQVIDFLDDSYPSHTGPVQFKVIGRIDSFASFSSQYDGVVVAIGNNRIRKDKIESLLTSGVNLVNIFHPKAFVSPLAKVGRGALVMAGAVVGAFATIGIGCILNPNAVADHDTAMGDYSHLGVGAVMAGTSLLGVGAWLRPGAALSYGESVADWVTLAPSTCLTL</sequence>
<dbReference type="PANTHER" id="PTHR43300">
    <property type="entry name" value="ACETYLTRANSFERASE"/>
    <property type="match status" value="1"/>
</dbReference>
<dbReference type="RefSeq" id="WP_203324243.1">
    <property type="nucleotide sequence ID" value="NZ_CP069213.1"/>
</dbReference>
<evidence type="ECO:0000313" key="4">
    <source>
        <dbReference type="EMBL" id="QRH00520.1"/>
    </source>
</evidence>
<comment type="similarity">
    <text evidence="1">Belongs to the transferase hexapeptide repeat family.</text>
</comment>
<keyword evidence="2" id="KW-0472">Membrane</keyword>
<feature type="domain" description="PglD N-terminal" evidence="3">
    <location>
        <begin position="6"/>
        <end position="82"/>
    </location>
</feature>
<proteinExistence type="inferred from homology"/>
<keyword evidence="2" id="KW-1133">Transmembrane helix</keyword>
<gene>
    <name evidence="4" type="ORF">JQC75_11555</name>
</gene>
<organism evidence="4 5">
    <name type="scientific">Shewanella litorisediminis</name>
    <dbReference type="NCBI Taxonomy" id="1173586"/>
    <lineage>
        <taxon>Bacteria</taxon>
        <taxon>Pseudomonadati</taxon>
        <taxon>Pseudomonadota</taxon>
        <taxon>Gammaproteobacteria</taxon>
        <taxon>Alteromonadales</taxon>
        <taxon>Shewanellaceae</taxon>
        <taxon>Shewanella</taxon>
    </lineage>
</organism>
<dbReference type="Proteomes" id="UP000596252">
    <property type="component" value="Chromosome"/>
</dbReference>
<dbReference type="EMBL" id="CP069213">
    <property type="protein sequence ID" value="QRH00520.1"/>
    <property type="molecule type" value="Genomic_DNA"/>
</dbReference>
<evidence type="ECO:0000313" key="5">
    <source>
        <dbReference type="Proteomes" id="UP000596252"/>
    </source>
</evidence>
<feature type="transmembrane region" description="Helical" evidence="2">
    <location>
        <begin position="145"/>
        <end position="166"/>
    </location>
</feature>
<feature type="transmembrane region" description="Helical" evidence="2">
    <location>
        <begin position="110"/>
        <end position="133"/>
    </location>
</feature>
<dbReference type="InterPro" id="IPR050179">
    <property type="entry name" value="Trans_hexapeptide_repeat"/>
</dbReference>
<dbReference type="SUPFAM" id="SSF51161">
    <property type="entry name" value="Trimeric LpxA-like enzymes"/>
    <property type="match status" value="1"/>
</dbReference>
<dbReference type="Pfam" id="PF17836">
    <property type="entry name" value="PglD_N"/>
    <property type="match status" value="1"/>
</dbReference>
<dbReference type="Gene3D" id="2.160.10.10">
    <property type="entry name" value="Hexapeptide repeat proteins"/>
    <property type="match status" value="1"/>
</dbReference>
<dbReference type="InterPro" id="IPR011004">
    <property type="entry name" value="Trimer_LpxA-like_sf"/>
</dbReference>
<dbReference type="Gene3D" id="3.40.50.20">
    <property type="match status" value="1"/>
</dbReference>
<dbReference type="InterPro" id="IPR041561">
    <property type="entry name" value="PglD_N"/>
</dbReference>
<evidence type="ECO:0000259" key="3">
    <source>
        <dbReference type="Pfam" id="PF17836"/>
    </source>
</evidence>
<dbReference type="InterPro" id="IPR020019">
    <property type="entry name" value="AcTrfase_PglD-like"/>
</dbReference>
<evidence type="ECO:0000256" key="1">
    <source>
        <dbReference type="ARBA" id="ARBA00007274"/>
    </source>
</evidence>
<reference evidence="4 5" key="1">
    <citation type="journal article" date="2012" name="Antonie Van Leeuwenhoek">
        <title>Shewanella litorisediminis sp. nov., a gammaproteobacterium isolated from a tidal flat sediment.</title>
        <authorList>
            <person name="Lee M.H."/>
            <person name="Yoon J.H."/>
        </authorList>
    </citation>
    <scope>NUCLEOTIDE SEQUENCE [LARGE SCALE GENOMIC DNA]</scope>
    <source>
        <strain evidence="4 5">SMK1-12</strain>
    </source>
</reference>
<keyword evidence="2" id="KW-0812">Transmembrane</keyword>
<dbReference type="PANTHER" id="PTHR43300:SF7">
    <property type="entry name" value="UDP-N-ACETYLBACILLOSAMINE N-ACETYLTRANSFERASE"/>
    <property type="match status" value="1"/>
</dbReference>
<evidence type="ECO:0000256" key="2">
    <source>
        <dbReference type="SAM" id="Phobius"/>
    </source>
</evidence>
<protein>
    <recommendedName>
        <fullName evidence="3">PglD N-terminal domain-containing protein</fullName>
    </recommendedName>
</protein>